<proteinExistence type="predicted"/>
<dbReference type="Proteomes" id="UP000472372">
    <property type="component" value="Chromosome 11"/>
</dbReference>
<dbReference type="AlphaFoldDB" id="A0A6S6WHJ6"/>
<gene>
    <name evidence="1" type="ORF">PTTW11_10957</name>
</gene>
<name>A0A6S6WHJ6_9PLEO</name>
<sequence length="562" mass="61979">MISLFMFGLLVAVGHHLFYKRFDKTHVRGPGEDGASKYISQVWIIRYGTAFAFIAKTLLAGSIVVAYKQHMWINLRHKSHSVCTIDALFAATHDLLAFSSPSLWTKAPIPALMALVAWCLPLAALIVPSTLTVHQAFSTTYSPATVPTLNLSNSSAYSTMFGDGNSPLLRRLTLVTATGMQILPMSRVYPNHNASYEYEFDGPSLKCEKVTETRLQNMSAIVNETTRQILFAAQHYTGEADLRYVSFTTEKQGVNATGYNNVSNFVANCIVGIEGNTFPFCATITNTPILWTKMGDESITCTTYNTHFKAFFGAKGAQGDIYPVASIDYKWKEPVNTDVSQRLFSSLATILNGYFGTFTSGGASGGSFSSDTMIVTTALLEQLQKASDDLRSTVPQEPWMRSRENQTLGQVIEELSRNQTLSLFSNEALWLPPYQFNTTLVGFWEQHSEYEYLPCNLWLAYGIAIVLAFLSILLGLRAVWLNGVCHDNSFSSIMAATRNAYLDQLTLGHSLGATPMGKEILRTRLKFGVLGQEGESGEKGGYRAGFGVGDTVHLLEKGQHVY</sequence>
<dbReference type="PANTHER" id="PTHR35041">
    <property type="entry name" value="MEDIATOR OF RNA POLYMERASE II TRANSCRIPTION SUBUNIT 1"/>
    <property type="match status" value="1"/>
</dbReference>
<organism evidence="1 2">
    <name type="scientific">Pyrenophora teres f. teres</name>
    <dbReference type="NCBI Taxonomy" id="97479"/>
    <lineage>
        <taxon>Eukaryota</taxon>
        <taxon>Fungi</taxon>
        <taxon>Dikarya</taxon>
        <taxon>Ascomycota</taxon>
        <taxon>Pezizomycotina</taxon>
        <taxon>Dothideomycetes</taxon>
        <taxon>Pleosporomycetidae</taxon>
        <taxon>Pleosporales</taxon>
        <taxon>Pleosporineae</taxon>
        <taxon>Pleosporaceae</taxon>
        <taxon>Pyrenophora</taxon>
    </lineage>
</organism>
<evidence type="ECO:0000313" key="1">
    <source>
        <dbReference type="EMBL" id="CAE7217421.1"/>
    </source>
</evidence>
<protein>
    <recommendedName>
        <fullName evidence="3">DUF3176 domain containing protein</fullName>
    </recommendedName>
</protein>
<evidence type="ECO:0000313" key="2">
    <source>
        <dbReference type="Proteomes" id="UP000472372"/>
    </source>
</evidence>
<evidence type="ECO:0008006" key="3">
    <source>
        <dbReference type="Google" id="ProtNLM"/>
    </source>
</evidence>
<accession>A0A6S6WHJ6</accession>
<dbReference type="EMBL" id="HG992987">
    <property type="protein sequence ID" value="CAE7217421.1"/>
    <property type="molecule type" value="Genomic_DNA"/>
</dbReference>
<reference evidence="1" key="1">
    <citation type="submission" date="2021-02" db="EMBL/GenBank/DDBJ databases">
        <authorList>
            <person name="Syme A R."/>
            <person name="Syme A R."/>
            <person name="Moolhuijzen P."/>
        </authorList>
    </citation>
    <scope>NUCLEOTIDE SEQUENCE</scope>
    <source>
        <strain evidence="1">W1-1</strain>
    </source>
</reference>
<dbReference type="PANTHER" id="PTHR35041:SF6">
    <property type="entry name" value="FORMYLMETHIONINE DEFORMYLASE-LIKE PROTEIN-RELATED"/>
    <property type="match status" value="1"/>
</dbReference>